<comment type="caution">
    <text evidence="6">The sequence shown here is derived from an EMBL/GenBank/DDBJ whole genome shotgun (WGS) entry which is preliminary data.</text>
</comment>
<dbReference type="PANTHER" id="PTHR12213">
    <property type="entry name" value="CORRINOID ADENOSYLTRANSFERASE"/>
    <property type="match status" value="1"/>
</dbReference>
<dbReference type="Gene3D" id="1.20.1200.10">
    <property type="entry name" value="Cobalamin adenosyltransferase-like"/>
    <property type="match status" value="1"/>
</dbReference>
<accession>A0A1F7IVA6</accession>
<sequence>MPIYTKTGDRGKTSLFGGKRVLKYDLQIEAYGAIDEATSFIGFALESINDSKTQELLSNIQMTLYNIMAYLSGAKLDHGKINSQVLSLEKNIDILEKKLPRLVRFILPQGSEVTARLHLARTSVRNAERRIGEFIHNKKEKKDEDNAVLCYINRLSDLLFVLARNESKEEKLT</sequence>
<comment type="catalytic activity">
    <reaction evidence="4">
        <text>2 cob(II)yrinate a,c diamide + reduced [electron-transfer flavoprotein] + 2 ATP = 2 adenosylcob(III)yrinate a,c-diamide + 2 triphosphate + oxidized [electron-transfer flavoprotein] + 3 H(+)</text>
        <dbReference type="Rhea" id="RHEA:11528"/>
        <dbReference type="Rhea" id="RHEA-COMP:10685"/>
        <dbReference type="Rhea" id="RHEA-COMP:10686"/>
        <dbReference type="ChEBI" id="CHEBI:15378"/>
        <dbReference type="ChEBI" id="CHEBI:18036"/>
        <dbReference type="ChEBI" id="CHEBI:30616"/>
        <dbReference type="ChEBI" id="CHEBI:57692"/>
        <dbReference type="ChEBI" id="CHEBI:58307"/>
        <dbReference type="ChEBI" id="CHEBI:58503"/>
        <dbReference type="ChEBI" id="CHEBI:58537"/>
        <dbReference type="EC" id="2.5.1.17"/>
    </reaction>
</comment>
<name>A0A1F7IVA6_9BACT</name>
<dbReference type="NCBIfam" id="TIGR00636">
    <property type="entry name" value="PduO_Nterm"/>
    <property type="match status" value="1"/>
</dbReference>
<dbReference type="Pfam" id="PF01923">
    <property type="entry name" value="Cob_adeno_trans"/>
    <property type="match status" value="1"/>
</dbReference>
<protein>
    <recommendedName>
        <fullName evidence="4">Corrinoid adenosyltransferase</fullName>
        <ecNumber evidence="4">2.5.1.17</ecNumber>
    </recommendedName>
    <alternativeName>
        <fullName evidence="4">Cob(II)alamin adenosyltransferase</fullName>
    </alternativeName>
    <alternativeName>
        <fullName evidence="4">Cob(II)yrinic acid a,c-diamide adenosyltransferase</fullName>
    </alternativeName>
    <alternativeName>
        <fullName evidence="4">Cobinamide/cobalamin adenosyltransferase</fullName>
    </alternativeName>
</protein>
<dbReference type="GO" id="GO:0008817">
    <property type="term" value="F:corrinoid adenosyltransferase activity"/>
    <property type="evidence" value="ECO:0007669"/>
    <property type="project" value="UniProtKB-UniRule"/>
</dbReference>
<dbReference type="GO" id="GO:0005524">
    <property type="term" value="F:ATP binding"/>
    <property type="evidence" value="ECO:0007669"/>
    <property type="project" value="UniProtKB-UniRule"/>
</dbReference>
<dbReference type="Proteomes" id="UP000177141">
    <property type="component" value="Unassembled WGS sequence"/>
</dbReference>
<organism evidence="6 7">
    <name type="scientific">Candidatus Roizmanbacteria bacterium RIFCSPLOWO2_01_FULL_38_12</name>
    <dbReference type="NCBI Taxonomy" id="1802061"/>
    <lineage>
        <taxon>Bacteria</taxon>
        <taxon>Candidatus Roizmaniibacteriota</taxon>
    </lineage>
</organism>
<keyword evidence="4" id="KW-0169">Cobalamin biosynthesis</keyword>
<evidence type="ECO:0000256" key="4">
    <source>
        <dbReference type="RuleBase" id="RU366026"/>
    </source>
</evidence>
<comment type="similarity">
    <text evidence="4">Belongs to the Cob(I)alamin adenosyltransferase family.</text>
</comment>
<dbReference type="PANTHER" id="PTHR12213:SF0">
    <property type="entry name" value="CORRINOID ADENOSYLTRANSFERASE MMAB"/>
    <property type="match status" value="1"/>
</dbReference>
<feature type="domain" description="Cobalamin adenosyltransferase-like" evidence="5">
    <location>
        <begin position="3"/>
        <end position="164"/>
    </location>
</feature>
<dbReference type="InterPro" id="IPR016030">
    <property type="entry name" value="CblAdoTrfase-like"/>
</dbReference>
<dbReference type="InterPro" id="IPR029499">
    <property type="entry name" value="PduO-typ"/>
</dbReference>
<keyword evidence="2 4" id="KW-0547">Nucleotide-binding</keyword>
<evidence type="ECO:0000313" key="6">
    <source>
        <dbReference type="EMBL" id="OGK47302.1"/>
    </source>
</evidence>
<comment type="pathway">
    <text evidence="4">Cofactor biosynthesis; adenosylcobalamin biosynthesis; adenosylcobalamin from cob(II)yrinate a,c-diamide: step 2/7.</text>
</comment>
<dbReference type="GO" id="GO:0009236">
    <property type="term" value="P:cobalamin biosynthetic process"/>
    <property type="evidence" value="ECO:0007669"/>
    <property type="project" value="UniProtKB-UniRule"/>
</dbReference>
<dbReference type="AlphaFoldDB" id="A0A1F7IVA6"/>
<dbReference type="EC" id="2.5.1.17" evidence="4"/>
<comment type="catalytic activity">
    <reaction evidence="4">
        <text>2 cob(II)alamin + reduced [electron-transfer flavoprotein] + 2 ATP = 2 adenosylcob(III)alamin + 2 triphosphate + oxidized [electron-transfer flavoprotein] + 3 H(+)</text>
        <dbReference type="Rhea" id="RHEA:28671"/>
        <dbReference type="Rhea" id="RHEA-COMP:10685"/>
        <dbReference type="Rhea" id="RHEA-COMP:10686"/>
        <dbReference type="ChEBI" id="CHEBI:15378"/>
        <dbReference type="ChEBI" id="CHEBI:16304"/>
        <dbReference type="ChEBI" id="CHEBI:18036"/>
        <dbReference type="ChEBI" id="CHEBI:18408"/>
        <dbReference type="ChEBI" id="CHEBI:30616"/>
        <dbReference type="ChEBI" id="CHEBI:57692"/>
        <dbReference type="ChEBI" id="CHEBI:58307"/>
        <dbReference type="EC" id="2.5.1.17"/>
    </reaction>
</comment>
<evidence type="ECO:0000256" key="2">
    <source>
        <dbReference type="ARBA" id="ARBA00022741"/>
    </source>
</evidence>
<evidence type="ECO:0000256" key="1">
    <source>
        <dbReference type="ARBA" id="ARBA00022679"/>
    </source>
</evidence>
<evidence type="ECO:0000259" key="5">
    <source>
        <dbReference type="Pfam" id="PF01923"/>
    </source>
</evidence>
<evidence type="ECO:0000313" key="7">
    <source>
        <dbReference type="Proteomes" id="UP000177141"/>
    </source>
</evidence>
<proteinExistence type="inferred from homology"/>
<evidence type="ECO:0000256" key="3">
    <source>
        <dbReference type="ARBA" id="ARBA00022840"/>
    </source>
</evidence>
<dbReference type="SUPFAM" id="SSF89028">
    <property type="entry name" value="Cobalamin adenosyltransferase-like"/>
    <property type="match status" value="1"/>
</dbReference>
<dbReference type="EMBL" id="MGAL01000034">
    <property type="protein sequence ID" value="OGK47302.1"/>
    <property type="molecule type" value="Genomic_DNA"/>
</dbReference>
<keyword evidence="1 4" id="KW-0808">Transferase</keyword>
<dbReference type="InterPro" id="IPR036451">
    <property type="entry name" value="CblAdoTrfase-like_sf"/>
</dbReference>
<reference evidence="6 7" key="1">
    <citation type="journal article" date="2016" name="Nat. Commun.">
        <title>Thousands of microbial genomes shed light on interconnected biogeochemical processes in an aquifer system.</title>
        <authorList>
            <person name="Anantharaman K."/>
            <person name="Brown C.T."/>
            <person name="Hug L.A."/>
            <person name="Sharon I."/>
            <person name="Castelle C.J."/>
            <person name="Probst A.J."/>
            <person name="Thomas B.C."/>
            <person name="Singh A."/>
            <person name="Wilkins M.J."/>
            <person name="Karaoz U."/>
            <person name="Brodie E.L."/>
            <person name="Williams K.H."/>
            <person name="Hubbard S.S."/>
            <person name="Banfield J.F."/>
        </authorList>
    </citation>
    <scope>NUCLEOTIDE SEQUENCE [LARGE SCALE GENOMIC DNA]</scope>
</reference>
<gene>
    <name evidence="6" type="ORF">A3A93_05955</name>
</gene>
<dbReference type="STRING" id="1802061.A3A93_05955"/>
<keyword evidence="3 4" id="KW-0067">ATP-binding</keyword>
<dbReference type="UniPathway" id="UPA00148">
    <property type="reaction ID" value="UER00233"/>
</dbReference>